<accession>A0A0E9S0Q1</accession>
<evidence type="ECO:0000313" key="1">
    <source>
        <dbReference type="EMBL" id="JAH34871.1"/>
    </source>
</evidence>
<proteinExistence type="predicted"/>
<organism evidence="1">
    <name type="scientific">Anguilla anguilla</name>
    <name type="common">European freshwater eel</name>
    <name type="synonym">Muraena anguilla</name>
    <dbReference type="NCBI Taxonomy" id="7936"/>
    <lineage>
        <taxon>Eukaryota</taxon>
        <taxon>Metazoa</taxon>
        <taxon>Chordata</taxon>
        <taxon>Craniata</taxon>
        <taxon>Vertebrata</taxon>
        <taxon>Euteleostomi</taxon>
        <taxon>Actinopterygii</taxon>
        <taxon>Neopterygii</taxon>
        <taxon>Teleostei</taxon>
        <taxon>Anguilliformes</taxon>
        <taxon>Anguillidae</taxon>
        <taxon>Anguilla</taxon>
    </lineage>
</organism>
<reference evidence="1" key="2">
    <citation type="journal article" date="2015" name="Fish Shellfish Immunol.">
        <title>Early steps in the European eel (Anguilla anguilla)-Vibrio vulnificus interaction in the gills: Role of the RtxA13 toxin.</title>
        <authorList>
            <person name="Callol A."/>
            <person name="Pajuelo D."/>
            <person name="Ebbesson L."/>
            <person name="Teles M."/>
            <person name="MacKenzie S."/>
            <person name="Amaro C."/>
        </authorList>
    </citation>
    <scope>NUCLEOTIDE SEQUENCE</scope>
</reference>
<reference evidence="1" key="1">
    <citation type="submission" date="2014-11" db="EMBL/GenBank/DDBJ databases">
        <authorList>
            <person name="Amaro Gonzalez C."/>
        </authorList>
    </citation>
    <scope>NUCLEOTIDE SEQUENCE</scope>
</reference>
<name>A0A0E9S0Q1_ANGAN</name>
<protein>
    <submittedName>
        <fullName evidence="1">Uncharacterized protein</fullName>
    </submittedName>
</protein>
<dbReference type="AlphaFoldDB" id="A0A0E9S0Q1"/>
<dbReference type="EMBL" id="GBXM01073706">
    <property type="protein sequence ID" value="JAH34871.1"/>
    <property type="molecule type" value="Transcribed_RNA"/>
</dbReference>
<sequence length="48" mass="5123">MASHFTQLIAAISGTVGAVQHLISSQLAVTLFLMKCVKESQTFLSSVK</sequence>